<keyword evidence="3 6" id="KW-0479">Metal-binding</keyword>
<dbReference type="InterPro" id="IPR000760">
    <property type="entry name" value="Inositol_monophosphatase-like"/>
</dbReference>
<evidence type="ECO:0000256" key="6">
    <source>
        <dbReference type="PIRSR" id="PIRSR600760-2"/>
    </source>
</evidence>
<dbReference type="Gene3D" id="3.40.190.80">
    <property type="match status" value="1"/>
</dbReference>
<dbReference type="SUPFAM" id="SSF56655">
    <property type="entry name" value="Carbohydrate phosphatase"/>
    <property type="match status" value="1"/>
</dbReference>
<proteinExistence type="inferred from homology"/>
<name>A0A2P2JXD3_RHIMU</name>
<dbReference type="EMBL" id="GGEC01017654">
    <property type="protein sequence ID" value="MBW98137.1"/>
    <property type="molecule type" value="Transcribed_RNA"/>
</dbReference>
<evidence type="ECO:0000313" key="8">
    <source>
        <dbReference type="EMBL" id="MBW98139.1"/>
    </source>
</evidence>
<dbReference type="Pfam" id="PF00459">
    <property type="entry name" value="Inositol_P"/>
    <property type="match status" value="1"/>
</dbReference>
<dbReference type="GO" id="GO:0008441">
    <property type="term" value="F:3'(2'),5'-bisphosphate nucleotidase activity"/>
    <property type="evidence" value="ECO:0007669"/>
    <property type="project" value="TreeGrafter"/>
</dbReference>
<evidence type="ECO:0000256" key="5">
    <source>
        <dbReference type="ARBA" id="ARBA00022842"/>
    </source>
</evidence>
<accession>A0A2P2JXD3</accession>
<dbReference type="EMBL" id="GGEC01017655">
    <property type="protein sequence ID" value="MBW98138.1"/>
    <property type="molecule type" value="Transcribed_RNA"/>
</dbReference>
<evidence type="ECO:0000256" key="3">
    <source>
        <dbReference type="ARBA" id="ARBA00022723"/>
    </source>
</evidence>
<protein>
    <submittedName>
        <fullName evidence="7">PAP-specific phosphatase family protein</fullName>
    </submittedName>
    <submittedName>
        <fullName evidence="8">Putative PAP-specific phosphatase isoform X2</fullName>
    </submittedName>
</protein>
<organism evidence="8">
    <name type="scientific">Rhizophora mucronata</name>
    <name type="common">Asiatic mangrove</name>
    <dbReference type="NCBI Taxonomy" id="61149"/>
    <lineage>
        <taxon>Eukaryota</taxon>
        <taxon>Viridiplantae</taxon>
        <taxon>Streptophyta</taxon>
        <taxon>Embryophyta</taxon>
        <taxon>Tracheophyta</taxon>
        <taxon>Spermatophyta</taxon>
        <taxon>Magnoliopsida</taxon>
        <taxon>eudicotyledons</taxon>
        <taxon>Gunneridae</taxon>
        <taxon>Pentapetalae</taxon>
        <taxon>rosids</taxon>
        <taxon>fabids</taxon>
        <taxon>Malpighiales</taxon>
        <taxon>Rhizophoraceae</taxon>
        <taxon>Rhizophora</taxon>
    </lineage>
</organism>
<dbReference type="PANTHER" id="PTHR43200">
    <property type="entry name" value="PHOSPHATASE"/>
    <property type="match status" value="1"/>
</dbReference>
<keyword evidence="5 6" id="KW-0460">Magnesium</keyword>
<dbReference type="GO" id="GO:0046872">
    <property type="term" value="F:metal ion binding"/>
    <property type="evidence" value="ECO:0007669"/>
    <property type="project" value="UniProtKB-KW"/>
</dbReference>
<comment type="similarity">
    <text evidence="2">Belongs to the inositol monophosphatase superfamily.</text>
</comment>
<evidence type="ECO:0000256" key="2">
    <source>
        <dbReference type="ARBA" id="ARBA00009759"/>
    </source>
</evidence>
<dbReference type="InterPro" id="IPR051090">
    <property type="entry name" value="Inositol_monoP_superfamily"/>
</dbReference>
<evidence type="ECO:0000313" key="7">
    <source>
        <dbReference type="EMBL" id="MBW98137.1"/>
    </source>
</evidence>
<comment type="cofactor">
    <cofactor evidence="1 6">
        <name>Mg(2+)</name>
        <dbReference type="ChEBI" id="CHEBI:18420"/>
    </cofactor>
</comment>
<keyword evidence="4" id="KW-0378">Hydrolase</keyword>
<feature type="binding site" evidence="6">
    <location>
        <position position="143"/>
    </location>
    <ligand>
        <name>Mg(2+)</name>
        <dbReference type="ChEBI" id="CHEBI:18420"/>
        <label>1</label>
        <note>catalytic</note>
    </ligand>
</feature>
<sequence>MGCPNWQEIVSDNSNDVKGPEYVLSRGGMIMVAHIGCGTWIKRLFNMLGISAEVPSSWTRCFVDECCLVPEARYCIPDSQTWDSFPLSALFSASNDPFAVGDTEILLLPTCCGSLCKYMMVASGRASVFLLQARSQTIIKAWDHAVGIICVCESGGKVTDWKGNQLNLAADQVERRIIFPSGGVLVTNGNLHHELLDLISFRS</sequence>
<dbReference type="GO" id="GO:0000103">
    <property type="term" value="P:sulfate assimilation"/>
    <property type="evidence" value="ECO:0007669"/>
    <property type="project" value="TreeGrafter"/>
</dbReference>
<dbReference type="AlphaFoldDB" id="A0A2P2JXD3"/>
<dbReference type="EMBL" id="GGEC01017656">
    <property type="protein sequence ID" value="MBW98139.1"/>
    <property type="molecule type" value="Transcribed_RNA"/>
</dbReference>
<evidence type="ECO:0000256" key="1">
    <source>
        <dbReference type="ARBA" id="ARBA00001946"/>
    </source>
</evidence>
<dbReference type="PANTHER" id="PTHR43200:SF4">
    <property type="entry name" value="PAP-SPECIFIC PHOSPHATASE, MITOCHONDRIAL-RELATED"/>
    <property type="match status" value="1"/>
</dbReference>
<evidence type="ECO:0000256" key="4">
    <source>
        <dbReference type="ARBA" id="ARBA00022801"/>
    </source>
</evidence>
<reference evidence="8" key="1">
    <citation type="submission" date="2018-02" db="EMBL/GenBank/DDBJ databases">
        <title>Rhizophora mucronata_Transcriptome.</title>
        <authorList>
            <person name="Meera S.P."/>
            <person name="Sreeshan A."/>
            <person name="Augustine A."/>
        </authorList>
    </citation>
    <scope>NUCLEOTIDE SEQUENCE</scope>
    <source>
        <tissue evidence="8">Leaf</tissue>
    </source>
</reference>